<feature type="chain" id="PRO_5043489882" evidence="2">
    <location>
        <begin position="31"/>
        <end position="373"/>
    </location>
</feature>
<reference evidence="3 6" key="2">
    <citation type="submission" date="2018-01" db="EMBL/GenBank/DDBJ databases">
        <title>Complete genome sequence of Caulobacter flavus RHGG3.</title>
        <authorList>
            <person name="Yang E."/>
        </authorList>
    </citation>
    <scope>NUCLEOTIDE SEQUENCE [LARGE SCALE GENOMIC DNA]</scope>
    <source>
        <strain evidence="3 6">RHGG3</strain>
    </source>
</reference>
<protein>
    <submittedName>
        <fullName evidence="4">Uncharacterized protein</fullName>
    </submittedName>
</protein>
<feature type="region of interest" description="Disordered" evidence="1">
    <location>
        <begin position="339"/>
        <end position="373"/>
    </location>
</feature>
<dbReference type="Proteomes" id="UP000281192">
    <property type="component" value="Chromosome"/>
</dbReference>
<sequence>MFLNLRPRAAITAVALAAASILASCSTPPAAPPPPVVKAPPPPPPITLSSKVVERASAFRGYMQRAGAIDANFQNGDQIQASLKVGVGYEQKHFLSGAMSYGAVLALQDPTFVSSVRAFAADPAQRQQVIAALTADPAYAVGFKGSDTAAARIIDTLGADGLKVYQAGKKVKQAAYDVQRVAWSKGFVTERDARLAYAKSASATPALADTADVAQLQQAALTTVAAPPAPPPAPAASIDAALDTTAAPAGPRSAPPPYRPLVIRSLAVAALAALGAAGDDNLPTIDAIMAEPSSASCLNMAKLNLYQCLAVSKPHYEDIFCLGQHVMIDTGACVIKASGAPMPYEPPPPPPPEKPTAKKKTTAKPAAVKKKKA</sequence>
<evidence type="ECO:0000313" key="5">
    <source>
        <dbReference type="Proteomes" id="UP000234483"/>
    </source>
</evidence>
<dbReference type="EMBL" id="PJRQ01000032">
    <property type="protein sequence ID" value="PLR12027.1"/>
    <property type="molecule type" value="Genomic_DNA"/>
</dbReference>
<evidence type="ECO:0000256" key="1">
    <source>
        <dbReference type="SAM" id="MobiDB-lite"/>
    </source>
</evidence>
<evidence type="ECO:0000313" key="6">
    <source>
        <dbReference type="Proteomes" id="UP000281192"/>
    </source>
</evidence>
<organism evidence="4 5">
    <name type="scientific">Caulobacter flavus</name>
    <dbReference type="NCBI Taxonomy" id="1679497"/>
    <lineage>
        <taxon>Bacteria</taxon>
        <taxon>Pseudomonadati</taxon>
        <taxon>Pseudomonadota</taxon>
        <taxon>Alphaproteobacteria</taxon>
        <taxon>Caulobacterales</taxon>
        <taxon>Caulobacteraceae</taxon>
        <taxon>Caulobacter</taxon>
    </lineage>
</organism>
<dbReference type="Proteomes" id="UP000234483">
    <property type="component" value="Unassembled WGS sequence"/>
</dbReference>
<evidence type="ECO:0000256" key="2">
    <source>
        <dbReference type="SAM" id="SignalP"/>
    </source>
</evidence>
<keyword evidence="6" id="KW-1185">Reference proteome</keyword>
<reference evidence="4 5" key="1">
    <citation type="submission" date="2017-12" db="EMBL/GenBank/DDBJ databases">
        <title>The genome sequence of Caulobacter flavus CGMCC1 15093.</title>
        <authorList>
            <person name="Gao J."/>
            <person name="Mao X."/>
            <person name="Sun J."/>
        </authorList>
    </citation>
    <scope>NUCLEOTIDE SEQUENCE [LARGE SCALE GENOMIC DNA]</scope>
    <source>
        <strain evidence="4 5">CGMCC1 15093</strain>
    </source>
</reference>
<proteinExistence type="predicted"/>
<dbReference type="EMBL" id="CP026100">
    <property type="protein sequence ID" value="AYV46358.1"/>
    <property type="molecule type" value="Genomic_DNA"/>
</dbReference>
<evidence type="ECO:0000313" key="4">
    <source>
        <dbReference type="EMBL" id="PLR12027.1"/>
    </source>
</evidence>
<feature type="compositionally biased region" description="Basic residues" evidence="1">
    <location>
        <begin position="357"/>
        <end position="373"/>
    </location>
</feature>
<evidence type="ECO:0000313" key="3">
    <source>
        <dbReference type="EMBL" id="AYV46358.1"/>
    </source>
</evidence>
<feature type="signal peptide" evidence="2">
    <location>
        <begin position="1"/>
        <end position="30"/>
    </location>
</feature>
<dbReference type="KEGG" id="cfh:C1707_08855"/>
<dbReference type="AlphaFoldDB" id="A0A2N5CRN4"/>
<name>A0A2N5CRN4_9CAUL</name>
<dbReference type="PROSITE" id="PS51257">
    <property type="entry name" value="PROKAR_LIPOPROTEIN"/>
    <property type="match status" value="1"/>
</dbReference>
<accession>A0A2N5CRN4</accession>
<gene>
    <name evidence="3" type="ORF">C1707_08855</name>
    <name evidence="4" type="ORF">CFHF_15775</name>
</gene>
<dbReference type="OrthoDB" id="7626611at2"/>
<dbReference type="RefSeq" id="WP_101713953.1">
    <property type="nucleotide sequence ID" value="NZ_CP026100.1"/>
</dbReference>
<feature type="compositionally biased region" description="Pro residues" evidence="1">
    <location>
        <begin position="343"/>
        <end position="354"/>
    </location>
</feature>
<keyword evidence="2" id="KW-0732">Signal</keyword>